<keyword evidence="1" id="KW-0678">Repressor</keyword>
<dbReference type="AlphaFoldDB" id="A0A3B0YIK8"/>
<keyword evidence="3" id="KW-0238">DNA-binding</keyword>
<dbReference type="Gene3D" id="1.10.1660.10">
    <property type="match status" value="1"/>
</dbReference>
<evidence type="ECO:0000256" key="3">
    <source>
        <dbReference type="ARBA" id="ARBA00023125"/>
    </source>
</evidence>
<dbReference type="PROSITE" id="PS50937">
    <property type="entry name" value="HTH_MERR_2"/>
    <property type="match status" value="1"/>
</dbReference>
<accession>A0A3B0YIK8</accession>
<dbReference type="InterPro" id="IPR047057">
    <property type="entry name" value="MerR_fam"/>
</dbReference>
<reference evidence="6" key="1">
    <citation type="submission" date="2018-06" db="EMBL/GenBank/DDBJ databases">
        <authorList>
            <person name="Zhirakovskaya E."/>
        </authorList>
    </citation>
    <scope>NUCLEOTIDE SEQUENCE</scope>
</reference>
<evidence type="ECO:0000256" key="1">
    <source>
        <dbReference type="ARBA" id="ARBA00022491"/>
    </source>
</evidence>
<dbReference type="GO" id="GO:0003677">
    <property type="term" value="F:DNA binding"/>
    <property type="evidence" value="ECO:0007669"/>
    <property type="project" value="UniProtKB-KW"/>
</dbReference>
<feature type="domain" description="HTH merR-type" evidence="5">
    <location>
        <begin position="6"/>
        <end position="74"/>
    </location>
</feature>
<dbReference type="GO" id="GO:0003700">
    <property type="term" value="F:DNA-binding transcription factor activity"/>
    <property type="evidence" value="ECO:0007669"/>
    <property type="project" value="InterPro"/>
</dbReference>
<name>A0A3B0YIK8_9ZZZZ</name>
<dbReference type="SUPFAM" id="SSF46955">
    <property type="entry name" value="Putative DNA-binding domain"/>
    <property type="match status" value="1"/>
</dbReference>
<organism evidence="6">
    <name type="scientific">hydrothermal vent metagenome</name>
    <dbReference type="NCBI Taxonomy" id="652676"/>
    <lineage>
        <taxon>unclassified sequences</taxon>
        <taxon>metagenomes</taxon>
        <taxon>ecological metagenomes</taxon>
    </lineage>
</organism>
<proteinExistence type="predicted"/>
<gene>
    <name evidence="6" type="ORF">MNBD_GAMMA09-1838</name>
</gene>
<dbReference type="SMART" id="SM00422">
    <property type="entry name" value="HTH_MERR"/>
    <property type="match status" value="1"/>
</dbReference>
<keyword evidence="4" id="KW-0804">Transcription</keyword>
<keyword evidence="2" id="KW-0805">Transcription regulation</keyword>
<dbReference type="EMBL" id="UOFI01000136">
    <property type="protein sequence ID" value="VAW68684.1"/>
    <property type="molecule type" value="Genomic_DNA"/>
</dbReference>
<evidence type="ECO:0000256" key="2">
    <source>
        <dbReference type="ARBA" id="ARBA00023015"/>
    </source>
</evidence>
<dbReference type="CDD" id="cd00592">
    <property type="entry name" value="HTH_MerR-like"/>
    <property type="match status" value="1"/>
</dbReference>
<dbReference type="InterPro" id="IPR009061">
    <property type="entry name" value="DNA-bd_dom_put_sf"/>
</dbReference>
<dbReference type="PANTHER" id="PTHR30204">
    <property type="entry name" value="REDOX-CYCLING DRUG-SENSING TRANSCRIPTIONAL ACTIVATOR SOXR"/>
    <property type="match status" value="1"/>
</dbReference>
<evidence type="ECO:0000259" key="5">
    <source>
        <dbReference type="PROSITE" id="PS50937"/>
    </source>
</evidence>
<dbReference type="Pfam" id="PF13411">
    <property type="entry name" value="MerR_1"/>
    <property type="match status" value="1"/>
</dbReference>
<protein>
    <recommendedName>
        <fullName evidence="5">HTH merR-type domain-containing protein</fullName>
    </recommendedName>
</protein>
<evidence type="ECO:0000313" key="6">
    <source>
        <dbReference type="EMBL" id="VAW68684.1"/>
    </source>
</evidence>
<sequence length="139" mass="16182">MMTEKQYTLDELSILVDISKRTIRYYIQQQLVNRPDGEKRGSHYTQVHLEQLLEIKKWQKEGLSLERIKSLLGVNPDTSRITPATTQQPGDISVWSRIFINDGIEIQIDPIKADMTAEELRTLVTQVTGLYHKIKMERK</sequence>
<evidence type="ECO:0000256" key="4">
    <source>
        <dbReference type="ARBA" id="ARBA00023163"/>
    </source>
</evidence>
<dbReference type="InterPro" id="IPR000551">
    <property type="entry name" value="MerR-type_HTH_dom"/>
</dbReference>
<dbReference type="PANTHER" id="PTHR30204:SF69">
    <property type="entry name" value="MERR-FAMILY TRANSCRIPTIONAL REGULATOR"/>
    <property type="match status" value="1"/>
</dbReference>